<dbReference type="GO" id="GO:0005634">
    <property type="term" value="C:nucleus"/>
    <property type="evidence" value="ECO:0007669"/>
    <property type="project" value="TreeGrafter"/>
</dbReference>
<evidence type="ECO:0000313" key="4">
    <source>
        <dbReference type="Proteomes" id="UP000515160"/>
    </source>
</evidence>
<dbReference type="GeneID" id="117564462"/>
<reference evidence="5" key="1">
    <citation type="submission" date="2025-08" db="UniProtKB">
        <authorList>
            <consortium name="RefSeq"/>
        </authorList>
    </citation>
    <scope>IDENTIFICATION</scope>
    <source>
        <strain evidence="5">15112-1751.03</strain>
        <tissue evidence="5">Whole Adult</tissue>
    </source>
</reference>
<dbReference type="PROSITE" id="PS50033">
    <property type="entry name" value="UBX"/>
    <property type="match status" value="1"/>
</dbReference>
<dbReference type="Gene3D" id="3.40.30.10">
    <property type="entry name" value="Glutaredoxin"/>
    <property type="match status" value="1"/>
</dbReference>
<dbReference type="RefSeq" id="XP_034099140.2">
    <property type="nucleotide sequence ID" value="XM_034243249.2"/>
</dbReference>
<dbReference type="CDD" id="cd02958">
    <property type="entry name" value="UAS"/>
    <property type="match status" value="1"/>
</dbReference>
<dbReference type="GO" id="GO:0043130">
    <property type="term" value="F:ubiquitin binding"/>
    <property type="evidence" value="ECO:0007669"/>
    <property type="project" value="TreeGrafter"/>
</dbReference>
<evidence type="ECO:0000256" key="1">
    <source>
        <dbReference type="PIRNR" id="PIRNR037991"/>
    </source>
</evidence>
<dbReference type="OrthoDB" id="270602at2759"/>
<dbReference type="CDD" id="cd14348">
    <property type="entry name" value="UBA_p47"/>
    <property type="match status" value="1"/>
</dbReference>
<sequence length="509" mass="55831">MSSGDAVVASVDELVERVVEVTACTADEAKHYLGACANDVAAAVALFFEQGGSAATAAAAGGGTASTSSSAAIQDDDDVRAPIAPVREQLLLPEDDNFFASGSSSNSSRLSRMTQRVKVCPLRDFAREGALMEEQLQATGLYSDASTHRRRRERSAQMVVAGQALLNSHRSSAASSSSNSTSSRLGDLFRPPTDILYSGSLAAAREFASKRERWLLVNVQSDNFQSQTMNRDVWSSKDLKQLVRRQFVLWQVDDDSSEGRRFVAFYHCAKLPYLCVIDPRTGEEVWRSPEPNQQNVLPDLRQFLRDHRDFSLEEASTSKRAAIQIDDDDDEFEEGAASCSSSTAGTPKKRARLLELTEEEQLELAIKNSMNENGGGGGNSAPTKSGSNSNAAANSDCESLEEFDEDEIKGIAISYETQLGTQLEELTALKLRLLNSSGSDEVVQLRWPSDTKLKTLRLYIRQTHKHIPLEGYKLICAFPRKSLEMEHNESTLKELGLHPSANVHLTLDE</sequence>
<gene>
    <name evidence="5" type="primary">LOC117564462</name>
</gene>
<dbReference type="SUPFAM" id="SSF52833">
    <property type="entry name" value="Thioredoxin-like"/>
    <property type="match status" value="1"/>
</dbReference>
<dbReference type="SUPFAM" id="SSF46934">
    <property type="entry name" value="UBA-like"/>
    <property type="match status" value="1"/>
</dbReference>
<dbReference type="InterPro" id="IPR036249">
    <property type="entry name" value="Thioredoxin-like_sf"/>
</dbReference>
<dbReference type="InterPro" id="IPR029071">
    <property type="entry name" value="Ubiquitin-like_domsf"/>
</dbReference>
<dbReference type="InterPro" id="IPR001012">
    <property type="entry name" value="UBX_dom"/>
</dbReference>
<dbReference type="GO" id="GO:0043161">
    <property type="term" value="P:proteasome-mediated ubiquitin-dependent protein catabolic process"/>
    <property type="evidence" value="ECO:0007669"/>
    <property type="project" value="TreeGrafter"/>
</dbReference>
<organism evidence="4 5">
    <name type="scientific">Drosophila albomicans</name>
    <name type="common">Fruit fly</name>
    <dbReference type="NCBI Taxonomy" id="7291"/>
    <lineage>
        <taxon>Eukaryota</taxon>
        <taxon>Metazoa</taxon>
        <taxon>Ecdysozoa</taxon>
        <taxon>Arthropoda</taxon>
        <taxon>Hexapoda</taxon>
        <taxon>Insecta</taxon>
        <taxon>Pterygota</taxon>
        <taxon>Neoptera</taxon>
        <taxon>Endopterygota</taxon>
        <taxon>Diptera</taxon>
        <taxon>Brachycera</taxon>
        <taxon>Muscomorpha</taxon>
        <taxon>Ephydroidea</taxon>
        <taxon>Drosophilidae</taxon>
        <taxon>Drosophila</taxon>
    </lineage>
</organism>
<dbReference type="Gene3D" id="3.10.20.90">
    <property type="entry name" value="Phosphatidylinositol 3-kinase Catalytic Subunit, Chain A, domain 1"/>
    <property type="match status" value="1"/>
</dbReference>
<feature type="domain" description="UBX" evidence="3">
    <location>
        <begin position="422"/>
        <end position="505"/>
    </location>
</feature>
<dbReference type="Proteomes" id="UP000515160">
    <property type="component" value="Chromosome 2L"/>
</dbReference>
<dbReference type="Pfam" id="PF13899">
    <property type="entry name" value="Thioredoxin_7"/>
    <property type="match status" value="1"/>
</dbReference>
<feature type="region of interest" description="Disordered" evidence="2">
    <location>
        <begin position="368"/>
        <end position="399"/>
    </location>
</feature>
<protein>
    <recommendedName>
        <fullName evidence="1">UBX domain-containing protein 7</fullName>
    </recommendedName>
</protein>
<dbReference type="PIRSF" id="PIRSF037991">
    <property type="entry name" value="UCP037991_UBX7/2"/>
    <property type="match status" value="1"/>
</dbReference>
<dbReference type="CDD" id="cd01767">
    <property type="entry name" value="UBX"/>
    <property type="match status" value="1"/>
</dbReference>
<accession>A0A6P8WMJ5</accession>
<dbReference type="InterPro" id="IPR017346">
    <property type="entry name" value="UBX_7/2"/>
</dbReference>
<dbReference type="AlphaFoldDB" id="A0A6P8WMJ5"/>
<dbReference type="SUPFAM" id="SSF54236">
    <property type="entry name" value="Ubiquitin-like"/>
    <property type="match status" value="1"/>
</dbReference>
<dbReference type="InterPro" id="IPR050730">
    <property type="entry name" value="UBX_domain-protein"/>
</dbReference>
<evidence type="ECO:0000256" key="2">
    <source>
        <dbReference type="SAM" id="MobiDB-lite"/>
    </source>
</evidence>
<dbReference type="InterPro" id="IPR009060">
    <property type="entry name" value="UBA-like_sf"/>
</dbReference>
<dbReference type="Pfam" id="PF00789">
    <property type="entry name" value="UBX"/>
    <property type="match status" value="1"/>
</dbReference>
<dbReference type="Pfam" id="PF14555">
    <property type="entry name" value="UBA_4"/>
    <property type="match status" value="1"/>
</dbReference>
<evidence type="ECO:0000313" key="5">
    <source>
        <dbReference type="RefSeq" id="XP_034099140.2"/>
    </source>
</evidence>
<evidence type="ECO:0000259" key="3">
    <source>
        <dbReference type="PROSITE" id="PS50033"/>
    </source>
</evidence>
<dbReference type="PANTHER" id="PTHR23322">
    <property type="entry name" value="FAS-ASSOCIATED PROTEIN"/>
    <property type="match status" value="1"/>
</dbReference>
<dbReference type="InterPro" id="IPR006577">
    <property type="entry name" value="UAS"/>
</dbReference>
<dbReference type="PANTHER" id="PTHR23322:SF6">
    <property type="entry name" value="UBX DOMAIN-CONTAINING PROTEIN 7"/>
    <property type="match status" value="1"/>
</dbReference>
<name>A0A6P8WMJ5_DROAB</name>
<dbReference type="Gene3D" id="1.10.8.10">
    <property type="entry name" value="DNA helicase RuvA subunit, C-terminal domain"/>
    <property type="match status" value="1"/>
</dbReference>
<proteinExistence type="predicted"/>
<dbReference type="SMART" id="SM00594">
    <property type="entry name" value="UAS"/>
    <property type="match status" value="1"/>
</dbReference>
<keyword evidence="4" id="KW-1185">Reference proteome</keyword>